<dbReference type="InterPro" id="IPR038081">
    <property type="entry name" value="CalX-like_sf"/>
</dbReference>
<protein>
    <submittedName>
        <fullName evidence="6">S-layer homology domain-containing protein</fullName>
    </submittedName>
</protein>
<dbReference type="EMBL" id="CP121694">
    <property type="protein sequence ID" value="WRO21385.1"/>
    <property type="molecule type" value="Genomic_DNA"/>
</dbReference>
<dbReference type="PANTHER" id="PTHR43308:SF5">
    <property type="entry name" value="S-LAYER PROTEIN _ PEPTIDOGLYCAN ENDO-BETA-N-ACETYLGLUCOSAMINIDASE"/>
    <property type="match status" value="1"/>
</dbReference>
<dbReference type="Pfam" id="PF13205">
    <property type="entry name" value="Big_5"/>
    <property type="match status" value="1"/>
</dbReference>
<dbReference type="RefSeq" id="WP_366924229.1">
    <property type="nucleotide sequence ID" value="NZ_CP121694.1"/>
</dbReference>
<feature type="domain" description="SLH" evidence="5">
    <location>
        <begin position="3040"/>
        <end position="3098"/>
    </location>
</feature>
<accession>A0AAU0UKH0</accession>
<keyword evidence="7" id="KW-1185">Reference proteome</keyword>
<feature type="signal peptide" evidence="4">
    <location>
        <begin position="1"/>
        <end position="26"/>
    </location>
</feature>
<evidence type="ECO:0000313" key="6">
    <source>
        <dbReference type="EMBL" id="WRO21385.1"/>
    </source>
</evidence>
<keyword evidence="1 4" id="KW-0732">Signal</keyword>
<dbReference type="Gene3D" id="2.60.40.10">
    <property type="entry name" value="Immunoglobulins"/>
    <property type="match status" value="1"/>
</dbReference>
<sequence length="3098" mass="330155">MKKWTGTRILAVALCVALLLPYTAFAINSGDGDLSKGTTVITELLPLDDTVLKQTVAYDTPVEALALPDTLNVKGYVYDGTVTEPVSETMTIESVGWTSKPKYDGAAGEYLFLPELTAYSVDTDTVPSILLTVANQEVKSVAGDIYNIENNVESVTSDTYNTEDNVETVIDEIYNIKDTIDLEAMKAGLEENPKPMTLDDAMASYEVQPMLDTKEQTFKSTAFMTQSFFTINSVPVTTYPDTIVVGNDNDNNAHTGVSDGDMDSIMFGWTTNYPIEFSFTLNNLPTESAYIAIKAYDVDEESGEKDYVFINDAPAGSGSAGASIGNLSGNNGIWNTTVLQIPLSKLRLGENYVSINISPGWIVIVDWAQLILDGGAVDTNISNYSIQLDDAVQNGSNVEIASTVNIEQSGSTDYYTEYTLNNEAGDNLDTYFGSAVSEESASLAMPLNSPTGTYTVTGLIKDKATETIKASDRITFEFESGKVPVFGVRIDHTLSPSTLTNGSVAIQLAVENVDPTVIKDVQVWYGSANITGSTNGSITTAHQTVGENGTYAFAAKYILNGEPRITNYKVTVSNIDKVAPTINASDVSVMEDVEDATVTAAINSAITVSDDVSLPKDPYTISSISGFSSTLADKTVTITAQDTAGNETTSSITLSVVPKPLQLTQHDVTVNEAALTASLSGVLDYTGGLNITESGFVWGISQKPTYEVNSGKTSVAGALNKGGSISAVAASLVPGVNYYVRVFVKADGIYYYSDQKSFGIGAPQYGSFSVSADAGVIPAGGGTAVFTVSRPSNQTEGSQVVYFRTANGTAIGGVHFAHKNGTLTFAEGEYSKSVEVTVSGVSREYGGNPATTYQNAARSFYLELYKVAGGATVQTNRAKKTIALDSSKQVAAESFNQYNAVGEINGGDYFIRDDGYTSNAGAKDTVSFTKVNNTGTAYLDAVADHYALKFDLTLSEDDDGYQWIQVFEDSELYFGKLEHNAGSWDSTTETYTFPMTTDGEAMAVYPSSCLTEYRGTLTDGNKAVNIGKRKTVYVQYDAEGDGDDDWYKKHFAPSIRAIDTTEPQLIAIAPMAGGTYSYGDEVYVSLIFNEVIGSASGVTINTNLSDTPFSYVEGVGTNVLVFKGTVDKDDQNFTSVDVTAVNNSSSIRDLADYAGAASGGTAGGTGIDANTIRPTISFSGSSTGTLPKHTAVTTIGSAVSAKYAWSSSTTMPVSGWMDFSSAAGGTLSESLANGTLYLHVLATHSNGNTRWEYQAFSFQQPTIEVTVDNSAWAQVRNINLVVSNSANAQVNISMTGAGTGTYTGSQTVNVTANGTYAFTLTDDYGSKIVERVDVSRLDRTQPVITIDEYGNTGTSYNSLDFGTSVTDEAGGSGIADLQYVWTNSTTVPSTGWKSMDVGGGAIPTYNTVGTAYLHVKAVDNAGNIAYAHSQGNTVADNTPPVIEATGATLSAWQQGDVTLDYTVKQASADISFIDAAGTVMQGANLPTGYPHTGSVSVSKNGLYTFTVIDKNGLSDTQNIVVNFIDNEAPDVSFGYDAGNTAASWAQNKTVTVTANDKTSPVVDASGTVTGYDGSGVAAVQWKRGADGTYAAITNGGSFVADQNATYYIKVTDAVGNSTQYALPISGIDSLAPAVSVTTPAGWQDTVYNAIVVYSDDYSGIASAKYAIADNTDVTPAGLSDLPASGGTVMVSAEGSNYIYYQVTDKAGNVTSAWADAINIDTAAPVLTVSANQGTADGDAYNSGDWTNEDVVFTLGNSVTQLSGTTYQVSIGGGTWQPVTGNTFTISSDTNTTYQFKAVSGSGIESGASGYTVKIDKSAPVDVSINGASDIWQNQDVTLTVSGDDIESEIREYYFSIDGGMNWSTAQAWGAGGTNQFTISTDGDYTNKVKVKLINHAGIETESSVYTVKLDKITPVFTVSANQGAANGETYNSGDWTNEDVVFTLGNSVTQLSGTTYQVNIGGGAWQPVTGNVYTISADTNTTYKFKAVSGANLFDQSSETTVRVQKSLDKAMGASMLFPAPNTDSTWYNTDTTIQVTKPAAEANKPAITVKYNVWNDTDAEPIGSSVLAGSSIAIPADGKWNLKIWTEDEAGNFTDPIQESYYVDTTEPVIADVYYQTIYDDGIIGAATDFNVDRNFFNKPIRVTVEVSDALSGPDTVSYSMDSLTHSVAINDNGLATFDLAANTEGNLVIGAADKAGNTIAAGDKMTYAIIIDNHPPVIVFSGADTSADAGDAWLAGSQTVTMNVYDAVNDEVTASLDNLHISVKRWDGTGYSEDMAEFSQLFTGISDATDVAAKSHNVTFNVSGKYEVTVKASDRAGNAAVQQTRYINVDTDSPIDNPTLMLSGAEVDNSAYYQAGNYSIAPAKENDVKQSPIKAQYKLNNTVNPANDVVKWTDVPEENVLSVLEGANTVQLRTIDAAGNVSLGVTYTVNRDITLPTLSGYTPLNGSIDTSITPTISFTADEPLVKGDGYLAIYNGRMQQKVMDVHSGNNRVKLSNENKTANVTLPETLNQNTRYYIVVDKGFFTDRAGNKMAAFGGLDAWSFKTIADSIIPDSEITVLGYTVELITKDGADGEETSQTLTAVVDKEAERQHNIIAKASYSENGTDYFVKLKVRPTMSATPREIRVSTTAGTAGLSSNEKYTDVLIPQDASEAVVTISLGSGTNNQFAIKIINSSYQGVVETDGAVTATVEEGNLLNSVDLSKEIETAKLPGTTVDVTVKLVIEQKEETEIPDIAGIQAAAPRASLRFFDISMEKVVTTASEAGVPTTETEVISTTQQPVVITIDLPEELRGRYTYRIVREHNGVVDILPATVVNRGTALQFQADRFSTYSIAYKRRSSSLETISSVLADTEHMSVDVVKLNLDTGAGVDLNTLLPYFKEDDVENIVGFSTVVDGQVKWIAKDGRTYWFKDNVKNFDDIQEHWAANDIQFTSARELFNGTEPGIFSPDMSMTRAMFVTVLGRMWDAEVTGFTVSSFKDVSADAWYAPYVEWAAEVNVVNGYGNELFRPDDAITREQMAVMVAKFAEYTGLALAVENEAANFADDDTISIWAADAVKAMQQSGIINGKLNNLFDAKDTATRAEVAAVLKRFIENVVE</sequence>
<dbReference type="Gene3D" id="2.60.40.2030">
    <property type="match status" value="1"/>
</dbReference>
<dbReference type="PANTHER" id="PTHR43308">
    <property type="entry name" value="OUTER MEMBRANE PROTEIN ALPHA-RELATED"/>
    <property type="match status" value="1"/>
</dbReference>
<name>A0AAU0UKH0_9FIRM</name>
<dbReference type="InterPro" id="IPR001119">
    <property type="entry name" value="SLH_dom"/>
</dbReference>
<proteinExistence type="predicted"/>
<keyword evidence="2" id="KW-0677">Repeat</keyword>
<dbReference type="InterPro" id="IPR013783">
    <property type="entry name" value="Ig-like_fold"/>
</dbReference>
<evidence type="ECO:0000256" key="1">
    <source>
        <dbReference type="ARBA" id="ARBA00022729"/>
    </source>
</evidence>
<dbReference type="InterPro" id="IPR032812">
    <property type="entry name" value="SbsA_Ig"/>
</dbReference>
<dbReference type="PROSITE" id="PS51272">
    <property type="entry name" value="SLH"/>
    <property type="match status" value="3"/>
</dbReference>
<dbReference type="InterPro" id="IPR003644">
    <property type="entry name" value="Calx_beta"/>
</dbReference>
<keyword evidence="3" id="KW-0106">Calcium</keyword>
<reference evidence="6 7" key="1">
    <citation type="submission" date="2023-04" db="EMBL/GenBank/DDBJ databases">
        <authorList>
            <person name="Hsu D."/>
        </authorList>
    </citation>
    <scope>NUCLEOTIDE SEQUENCE [LARGE SCALE GENOMIC DNA]</scope>
    <source>
        <strain evidence="6 7">MK1</strain>
    </source>
</reference>
<dbReference type="InterPro" id="IPR051465">
    <property type="entry name" value="Cell_Envelope_Struct_Comp"/>
</dbReference>
<evidence type="ECO:0000313" key="7">
    <source>
        <dbReference type="Proteomes" id="UP001329915"/>
    </source>
</evidence>
<dbReference type="Proteomes" id="UP001329915">
    <property type="component" value="Chromosome"/>
</dbReference>
<dbReference type="GO" id="GO:0007154">
    <property type="term" value="P:cell communication"/>
    <property type="evidence" value="ECO:0007669"/>
    <property type="project" value="InterPro"/>
</dbReference>
<gene>
    <name evidence="6" type="ORF">MFMK1_001193</name>
</gene>
<feature type="domain" description="SLH" evidence="5">
    <location>
        <begin position="2974"/>
        <end position="3037"/>
    </location>
</feature>
<dbReference type="GO" id="GO:0016020">
    <property type="term" value="C:membrane"/>
    <property type="evidence" value="ECO:0007669"/>
    <property type="project" value="InterPro"/>
</dbReference>
<evidence type="ECO:0000259" key="5">
    <source>
        <dbReference type="PROSITE" id="PS51272"/>
    </source>
</evidence>
<feature type="chain" id="PRO_5043871562" evidence="4">
    <location>
        <begin position="27"/>
        <end position="3098"/>
    </location>
</feature>
<feature type="domain" description="SLH" evidence="5">
    <location>
        <begin position="2913"/>
        <end position="2972"/>
    </location>
</feature>
<dbReference type="Pfam" id="PF00395">
    <property type="entry name" value="SLH"/>
    <property type="match status" value="3"/>
</dbReference>
<evidence type="ECO:0000256" key="2">
    <source>
        <dbReference type="ARBA" id="ARBA00022737"/>
    </source>
</evidence>
<organism evidence="6 7">
    <name type="scientific">Metallumcola ferriviriculae</name>
    <dbReference type="NCBI Taxonomy" id="3039180"/>
    <lineage>
        <taxon>Bacteria</taxon>
        <taxon>Bacillati</taxon>
        <taxon>Bacillota</taxon>
        <taxon>Clostridia</taxon>
        <taxon>Neomoorellales</taxon>
        <taxon>Desulfitibacteraceae</taxon>
        <taxon>Metallumcola</taxon>
    </lineage>
</organism>
<dbReference type="Pfam" id="PF03160">
    <property type="entry name" value="Calx-beta"/>
    <property type="match status" value="1"/>
</dbReference>
<dbReference type="SUPFAM" id="SSF141072">
    <property type="entry name" value="CalX-like"/>
    <property type="match status" value="1"/>
</dbReference>
<evidence type="ECO:0000256" key="3">
    <source>
        <dbReference type="ARBA" id="ARBA00022837"/>
    </source>
</evidence>
<evidence type="ECO:0000256" key="4">
    <source>
        <dbReference type="SAM" id="SignalP"/>
    </source>
</evidence>
<dbReference type="KEGG" id="dbc:MFMK1_001193"/>